<keyword evidence="1" id="KW-1133">Transmembrane helix</keyword>
<evidence type="ECO:0000313" key="3">
    <source>
        <dbReference type="Proteomes" id="UP000502665"/>
    </source>
</evidence>
<dbReference type="RefSeq" id="WP_171398631.1">
    <property type="nucleotide sequence ID" value="NZ_CP049838.1"/>
</dbReference>
<dbReference type="Proteomes" id="UP000502665">
    <property type="component" value="Chromosome"/>
</dbReference>
<keyword evidence="1" id="KW-0472">Membrane</keyword>
<evidence type="ECO:0000256" key="1">
    <source>
        <dbReference type="SAM" id="Phobius"/>
    </source>
</evidence>
<accession>A0A6M4WRH4</accession>
<dbReference type="AlphaFoldDB" id="A0A6M4WRH4"/>
<feature type="transmembrane region" description="Helical" evidence="1">
    <location>
        <begin position="6"/>
        <end position="26"/>
    </location>
</feature>
<sequence length="65" mass="6776">MESGPTIFTGTVFALFGGTLLMWTAIRVRHREPVAQGVSPVASATLAALASVAALAVGVWCFTRL</sequence>
<feature type="transmembrane region" description="Helical" evidence="1">
    <location>
        <begin position="38"/>
        <end position="60"/>
    </location>
</feature>
<dbReference type="EMBL" id="CP049838">
    <property type="protein sequence ID" value="QJT03160.1"/>
    <property type="molecule type" value="Genomic_DNA"/>
</dbReference>
<organism evidence="2 3">
    <name type="scientific">Streptomyces asoensis</name>
    <dbReference type="NCBI Taxonomy" id="249586"/>
    <lineage>
        <taxon>Bacteria</taxon>
        <taxon>Bacillati</taxon>
        <taxon>Actinomycetota</taxon>
        <taxon>Actinomycetes</taxon>
        <taxon>Kitasatosporales</taxon>
        <taxon>Streptomycetaceae</taxon>
        <taxon>Streptomyces</taxon>
    </lineage>
</organism>
<keyword evidence="1" id="KW-0812">Transmembrane</keyword>
<evidence type="ECO:0000313" key="2">
    <source>
        <dbReference type="EMBL" id="QJT03160.1"/>
    </source>
</evidence>
<keyword evidence="3" id="KW-1185">Reference proteome</keyword>
<proteinExistence type="predicted"/>
<reference evidence="2" key="1">
    <citation type="submission" date="2020-03" db="EMBL/GenBank/DDBJ databases">
        <title>Molecular networking-based the target discovery of potent antiproliferative macrolactams: 5/6/7/16 polycyclic ansamycins and glycosylated trienomycin from Streptomyces cacaoi subsp. asoensis.</title>
        <authorList>
            <person name="Liu L.-L."/>
        </authorList>
    </citation>
    <scope>NUCLEOTIDE SEQUENCE [LARGE SCALE GENOMIC DNA]</scope>
    <source>
        <strain evidence="2">H2S5</strain>
    </source>
</reference>
<name>A0A6M4WRH4_9ACTN</name>
<gene>
    <name evidence="2" type="ORF">G9272_25135</name>
</gene>
<protein>
    <submittedName>
        <fullName evidence="2">Uncharacterized protein</fullName>
    </submittedName>
</protein>